<proteinExistence type="predicted"/>
<evidence type="ECO:0000256" key="1">
    <source>
        <dbReference type="SAM" id="Coils"/>
    </source>
</evidence>
<gene>
    <name evidence="2" type="ORF">DMB84_004775</name>
</gene>
<dbReference type="Proteomes" id="UP000256540">
    <property type="component" value="Unassembled WGS sequence"/>
</dbReference>
<protein>
    <submittedName>
        <fullName evidence="2">Uncharacterized protein</fullName>
    </submittedName>
</protein>
<sequence>MSKKLTEREKTLIINTILGWSGPGITWEELCEECATFLNSKPSRQTLSYHKDINEAFKSKKHGIKNNKNNFKKPSSLSVASQLILNFESEIRLLKEENRKLKQQFVTWQLNAHKHNINEKTLNESLPEIDRGRADNKLI</sequence>
<comment type="caution">
    <text evidence="2">The sequence shown here is derived from an EMBL/GenBank/DDBJ whole genome shotgun (WGS) entry which is preliminary data.</text>
</comment>
<keyword evidence="1" id="KW-0175">Coiled coil</keyword>
<dbReference type="RefSeq" id="WP_116166260.1">
    <property type="nucleotide sequence ID" value="NZ_QHJS02000012.1"/>
</dbReference>
<dbReference type="EMBL" id="QHJS02000012">
    <property type="protein sequence ID" value="RRO22867.1"/>
    <property type="molecule type" value="Genomic_DNA"/>
</dbReference>
<organism evidence="2 3">
    <name type="scientific">Pectobacterium aquaticum</name>
    <dbReference type="NCBI Taxonomy" id="2204145"/>
    <lineage>
        <taxon>Bacteria</taxon>
        <taxon>Pseudomonadati</taxon>
        <taxon>Pseudomonadota</taxon>
        <taxon>Gammaproteobacteria</taxon>
        <taxon>Enterobacterales</taxon>
        <taxon>Pectobacteriaceae</taxon>
        <taxon>Pectobacterium</taxon>
    </lineage>
</organism>
<feature type="coiled-coil region" evidence="1">
    <location>
        <begin position="84"/>
        <end position="111"/>
    </location>
</feature>
<accession>A0AA93ANR8</accession>
<reference evidence="2 3" key="1">
    <citation type="submission" date="2018-11" db="EMBL/GenBank/DDBJ databases">
        <title>Draft genome sequences of proposed Pectobacterium aquaticum sp. nov. isolated in France from fresh water.</title>
        <authorList>
            <person name="Pedron J."/>
            <person name="Barny M.A."/>
        </authorList>
    </citation>
    <scope>NUCLEOTIDE SEQUENCE [LARGE SCALE GENOMIC DNA]</scope>
    <source>
        <strain evidence="2 3">A127-S21-F16</strain>
    </source>
</reference>
<evidence type="ECO:0000313" key="3">
    <source>
        <dbReference type="Proteomes" id="UP000256540"/>
    </source>
</evidence>
<dbReference type="AlphaFoldDB" id="A0AA93ANR8"/>
<evidence type="ECO:0000313" key="2">
    <source>
        <dbReference type="EMBL" id="RRO22867.1"/>
    </source>
</evidence>
<name>A0AA93ANR8_9GAMM</name>